<feature type="signal peptide" evidence="1">
    <location>
        <begin position="1"/>
        <end position="29"/>
    </location>
</feature>
<protein>
    <recommendedName>
        <fullName evidence="4">Tat pathway signal sequence domain protein</fullName>
    </recommendedName>
</protein>
<evidence type="ECO:0008006" key="4">
    <source>
        <dbReference type="Google" id="ProtNLM"/>
    </source>
</evidence>
<reference evidence="2 3" key="1">
    <citation type="submission" date="2019-10" db="EMBL/GenBank/DDBJ databases">
        <title>Streptomyces sp. strain GY16 isolated from leaves of Broussonetia papyrifera.</title>
        <authorList>
            <person name="Mo P."/>
        </authorList>
    </citation>
    <scope>NUCLEOTIDE SEQUENCE [LARGE SCALE GENOMIC DNA]</scope>
    <source>
        <strain evidence="2 3">GY16</strain>
    </source>
</reference>
<keyword evidence="1" id="KW-0732">Signal</keyword>
<sequence length="215" mass="24004">MFKKTSVSAALAGLAAGLFVVLPASEANAATWTTHTKKYAQTKSFYSKPLKRCVRATLSGKVTFKYGYIVGRHTYKDIKVIEPKMATKVLTKCSGGKAATTTKMEMTQRWYESRKCEMEVGVSAGAPWSISVTPTVECGSRKAGTRKSVYSNKNKTYTQSNTGRPLYFKGKLEIRHSPTAKYDRRFCMSGRTTVQAYVKNNSDAWSQTMKFCFKK</sequence>
<keyword evidence="3" id="KW-1185">Reference proteome</keyword>
<dbReference type="KEGG" id="sphv:F9278_35355"/>
<evidence type="ECO:0000313" key="2">
    <source>
        <dbReference type="EMBL" id="QFR00580.1"/>
    </source>
</evidence>
<evidence type="ECO:0000313" key="3">
    <source>
        <dbReference type="Proteomes" id="UP000327294"/>
    </source>
</evidence>
<gene>
    <name evidence="2" type="ORF">F9278_35355</name>
</gene>
<feature type="chain" id="PRO_5024822802" description="Tat pathway signal sequence domain protein" evidence="1">
    <location>
        <begin position="30"/>
        <end position="215"/>
    </location>
</feature>
<evidence type="ECO:0000256" key="1">
    <source>
        <dbReference type="SAM" id="SignalP"/>
    </source>
</evidence>
<dbReference type="RefSeq" id="WP_152171920.1">
    <property type="nucleotide sequence ID" value="NZ_CP045096.1"/>
</dbReference>
<dbReference type="Proteomes" id="UP000327294">
    <property type="component" value="Chromosome"/>
</dbReference>
<name>A0A5P8KDH4_9ACTN</name>
<accession>A0A5P8KDH4</accession>
<dbReference type="AlphaFoldDB" id="A0A5P8KDH4"/>
<dbReference type="EMBL" id="CP045096">
    <property type="protein sequence ID" value="QFR00580.1"/>
    <property type="molecule type" value="Genomic_DNA"/>
</dbReference>
<proteinExistence type="predicted"/>
<organism evidence="2 3">
    <name type="scientific">Streptomyces phaeolivaceus</name>
    <dbReference type="NCBI Taxonomy" id="2653200"/>
    <lineage>
        <taxon>Bacteria</taxon>
        <taxon>Bacillati</taxon>
        <taxon>Actinomycetota</taxon>
        <taxon>Actinomycetes</taxon>
        <taxon>Kitasatosporales</taxon>
        <taxon>Streptomycetaceae</taxon>
        <taxon>Streptomyces</taxon>
    </lineage>
</organism>